<feature type="compositionally biased region" description="Polar residues" evidence="1">
    <location>
        <begin position="191"/>
        <end position="200"/>
    </location>
</feature>
<dbReference type="EMBL" id="NKCI01000491">
    <property type="protein sequence ID" value="RSL40533.1"/>
    <property type="molecule type" value="Genomic_DNA"/>
</dbReference>
<dbReference type="Proteomes" id="UP000288168">
    <property type="component" value="Unassembled WGS sequence"/>
</dbReference>
<feature type="compositionally biased region" description="Polar residues" evidence="1">
    <location>
        <begin position="167"/>
        <end position="176"/>
    </location>
</feature>
<dbReference type="STRING" id="1325734.A0A428NIE7"/>
<feature type="region of interest" description="Disordered" evidence="1">
    <location>
        <begin position="16"/>
        <end position="81"/>
    </location>
</feature>
<sequence>MHFDLWEVGKYNCKKCRQRHPQSFNPTALLGPPRSPSAVTSSPETSGPRSSELSSRASLRSSEQQTPLPAIQQPPQHAPSLRAPEFYTKMENKGREMGWGHAPIDPGAGLHHRSSFIVGKSNPLTTLQGGLPASYRCLPSMSPSHSSRDHQQPSTPWVPNFSHHSETASGLPSPNMSVVRRNGGRDVLDAPSQSHWQPPSGSCHGMTAVRHAQPCVPGSRRAPYNYMVH</sequence>
<evidence type="ECO:0000313" key="3">
    <source>
        <dbReference type="Proteomes" id="UP000288168"/>
    </source>
</evidence>
<keyword evidence="3" id="KW-1185">Reference proteome</keyword>
<evidence type="ECO:0000256" key="1">
    <source>
        <dbReference type="SAM" id="MobiDB-lite"/>
    </source>
</evidence>
<reference evidence="2 3" key="1">
    <citation type="submission" date="2017-06" db="EMBL/GenBank/DDBJ databases">
        <title>Comparative genomic analysis of Ambrosia Fusariam Clade fungi.</title>
        <authorList>
            <person name="Stajich J.E."/>
            <person name="Carrillo J."/>
            <person name="Kijimoto T."/>
            <person name="Eskalen A."/>
            <person name="O'Donnell K."/>
            <person name="Kasson M."/>
        </authorList>
    </citation>
    <scope>NUCLEOTIDE SEQUENCE [LARGE SCALE GENOMIC DNA]</scope>
    <source>
        <strain evidence="2 3">NRRL62584</strain>
    </source>
</reference>
<protein>
    <submittedName>
        <fullName evidence="2">Uncharacterized protein</fullName>
    </submittedName>
</protein>
<accession>A0A428NIE7</accession>
<feature type="compositionally biased region" description="Polar residues" evidence="1">
    <location>
        <begin position="37"/>
        <end position="48"/>
    </location>
</feature>
<name>A0A428NIE7_9HYPO</name>
<evidence type="ECO:0000313" key="2">
    <source>
        <dbReference type="EMBL" id="RSL40533.1"/>
    </source>
</evidence>
<feature type="region of interest" description="Disordered" evidence="1">
    <location>
        <begin position="138"/>
        <end position="201"/>
    </location>
</feature>
<comment type="caution">
    <text evidence="2">The sequence shown here is derived from an EMBL/GenBank/DDBJ whole genome shotgun (WGS) entry which is preliminary data.</text>
</comment>
<dbReference type="AlphaFoldDB" id="A0A428NIE7"/>
<organism evidence="2 3">
    <name type="scientific">Fusarium duplospermum</name>
    <dbReference type="NCBI Taxonomy" id="1325734"/>
    <lineage>
        <taxon>Eukaryota</taxon>
        <taxon>Fungi</taxon>
        <taxon>Dikarya</taxon>
        <taxon>Ascomycota</taxon>
        <taxon>Pezizomycotina</taxon>
        <taxon>Sordariomycetes</taxon>
        <taxon>Hypocreomycetidae</taxon>
        <taxon>Hypocreales</taxon>
        <taxon>Nectriaceae</taxon>
        <taxon>Fusarium</taxon>
        <taxon>Fusarium solani species complex</taxon>
    </lineage>
</organism>
<proteinExistence type="predicted"/>
<feature type="compositionally biased region" description="Low complexity" evidence="1">
    <location>
        <begin position="49"/>
        <end position="63"/>
    </location>
</feature>
<gene>
    <name evidence="2" type="ORF">CEP54_016094</name>
</gene>